<proteinExistence type="predicted"/>
<feature type="non-terminal residue" evidence="7">
    <location>
        <position position="1"/>
    </location>
</feature>
<dbReference type="GO" id="GO:0005737">
    <property type="term" value="C:cytoplasm"/>
    <property type="evidence" value="ECO:0007669"/>
    <property type="project" value="TreeGrafter"/>
</dbReference>
<sequence>VAYNFSPGPAVLPSSVREEIVAKIAGSPAGVSIIESSHRGKAYDAVHWEAMDLCRRLYAVPDEIAILFLQGGATLQFAMVPQNLIRSGRSADFVLSGSWAKKALAEAKILGAGHRVAGSSEDRGFT</sequence>
<feature type="domain" description="Aminotransferase class V" evidence="6">
    <location>
        <begin position="3"/>
        <end position="103"/>
    </location>
</feature>
<dbReference type="PANTHER" id="PTHR43247">
    <property type="entry name" value="PHOSPHOSERINE AMINOTRANSFERASE"/>
    <property type="match status" value="1"/>
</dbReference>
<evidence type="ECO:0000313" key="7">
    <source>
        <dbReference type="EMBL" id="SVC96768.1"/>
    </source>
</evidence>
<accession>A0A382RIG0</accession>
<comment type="pathway">
    <text evidence="4">Amino-acid biosynthesis.</text>
</comment>
<reference evidence="7" key="1">
    <citation type="submission" date="2018-05" db="EMBL/GenBank/DDBJ databases">
        <authorList>
            <person name="Lanie J.A."/>
            <person name="Ng W.-L."/>
            <person name="Kazmierczak K.M."/>
            <person name="Andrzejewski T.M."/>
            <person name="Davidsen T.M."/>
            <person name="Wayne K.J."/>
            <person name="Tettelin H."/>
            <person name="Glass J.I."/>
            <person name="Rusch D."/>
            <person name="Podicherti R."/>
            <person name="Tsui H.-C.T."/>
            <person name="Winkler M.E."/>
        </authorList>
    </citation>
    <scope>NUCLEOTIDE SEQUENCE</scope>
</reference>
<keyword evidence="3" id="KW-0663">Pyridoxal phosphate</keyword>
<comment type="catalytic activity">
    <reaction evidence="5">
        <text>O-phospho-L-serine + 2-oxoglutarate = 3-phosphooxypyruvate + L-glutamate</text>
        <dbReference type="Rhea" id="RHEA:14329"/>
        <dbReference type="ChEBI" id="CHEBI:16810"/>
        <dbReference type="ChEBI" id="CHEBI:18110"/>
        <dbReference type="ChEBI" id="CHEBI:29985"/>
        <dbReference type="ChEBI" id="CHEBI:57524"/>
        <dbReference type="EC" id="2.6.1.52"/>
    </reaction>
</comment>
<dbReference type="PANTHER" id="PTHR43247:SF1">
    <property type="entry name" value="PHOSPHOSERINE AMINOTRANSFERASE"/>
    <property type="match status" value="1"/>
</dbReference>
<comment type="cofactor">
    <cofactor evidence="1">
        <name>pyridoxal 5'-phosphate</name>
        <dbReference type="ChEBI" id="CHEBI:597326"/>
    </cofactor>
</comment>
<organism evidence="7">
    <name type="scientific">marine metagenome</name>
    <dbReference type="NCBI Taxonomy" id="408172"/>
    <lineage>
        <taxon>unclassified sequences</taxon>
        <taxon>metagenomes</taxon>
        <taxon>ecological metagenomes</taxon>
    </lineage>
</organism>
<dbReference type="InterPro" id="IPR000192">
    <property type="entry name" value="Aminotrans_V_dom"/>
</dbReference>
<evidence type="ECO:0000256" key="3">
    <source>
        <dbReference type="ARBA" id="ARBA00022898"/>
    </source>
</evidence>
<name>A0A382RIG0_9ZZZZ</name>
<dbReference type="GO" id="GO:0030170">
    <property type="term" value="F:pyridoxal phosphate binding"/>
    <property type="evidence" value="ECO:0007669"/>
    <property type="project" value="TreeGrafter"/>
</dbReference>
<dbReference type="InterPro" id="IPR015424">
    <property type="entry name" value="PyrdxlP-dep_Trfase"/>
</dbReference>
<evidence type="ECO:0000259" key="6">
    <source>
        <dbReference type="Pfam" id="PF00266"/>
    </source>
</evidence>
<evidence type="ECO:0000256" key="5">
    <source>
        <dbReference type="ARBA" id="ARBA00049007"/>
    </source>
</evidence>
<dbReference type="InterPro" id="IPR022278">
    <property type="entry name" value="Pser_aminoTfrase"/>
</dbReference>
<gene>
    <name evidence="7" type="ORF">METZ01_LOCUS349622</name>
</gene>
<evidence type="ECO:0000256" key="4">
    <source>
        <dbReference type="ARBA" id="ARBA00029440"/>
    </source>
</evidence>
<evidence type="ECO:0000256" key="2">
    <source>
        <dbReference type="ARBA" id="ARBA00022679"/>
    </source>
</evidence>
<dbReference type="GO" id="GO:0004648">
    <property type="term" value="F:O-phospho-L-serine:2-oxoglutarate aminotransferase activity"/>
    <property type="evidence" value="ECO:0007669"/>
    <property type="project" value="UniProtKB-EC"/>
</dbReference>
<protein>
    <recommendedName>
        <fullName evidence="6">Aminotransferase class V domain-containing protein</fullName>
    </recommendedName>
</protein>
<dbReference type="AlphaFoldDB" id="A0A382RIG0"/>
<dbReference type="Pfam" id="PF00266">
    <property type="entry name" value="Aminotran_5"/>
    <property type="match status" value="1"/>
</dbReference>
<feature type="non-terminal residue" evidence="7">
    <location>
        <position position="126"/>
    </location>
</feature>
<keyword evidence="2" id="KW-0808">Transferase</keyword>
<dbReference type="InterPro" id="IPR015421">
    <property type="entry name" value="PyrdxlP-dep_Trfase_major"/>
</dbReference>
<evidence type="ECO:0000256" key="1">
    <source>
        <dbReference type="ARBA" id="ARBA00001933"/>
    </source>
</evidence>
<dbReference type="GO" id="GO:0006564">
    <property type="term" value="P:L-serine biosynthetic process"/>
    <property type="evidence" value="ECO:0007669"/>
    <property type="project" value="InterPro"/>
</dbReference>
<dbReference type="SUPFAM" id="SSF53383">
    <property type="entry name" value="PLP-dependent transferases"/>
    <property type="match status" value="1"/>
</dbReference>
<dbReference type="EMBL" id="UINC01121534">
    <property type="protein sequence ID" value="SVC96768.1"/>
    <property type="molecule type" value="Genomic_DNA"/>
</dbReference>
<dbReference type="Gene3D" id="3.40.640.10">
    <property type="entry name" value="Type I PLP-dependent aspartate aminotransferase-like (Major domain)"/>
    <property type="match status" value="1"/>
</dbReference>